<keyword evidence="1" id="KW-1133">Transmembrane helix</keyword>
<feature type="transmembrane region" description="Helical" evidence="1">
    <location>
        <begin position="112"/>
        <end position="134"/>
    </location>
</feature>
<name>A0ABU2BRZ3_9ACTN</name>
<evidence type="ECO:0000313" key="2">
    <source>
        <dbReference type="EMBL" id="MDR7361396.1"/>
    </source>
</evidence>
<protein>
    <recommendedName>
        <fullName evidence="4">Integral membrane protein</fullName>
    </recommendedName>
</protein>
<keyword evidence="1" id="KW-0472">Membrane</keyword>
<organism evidence="2 3">
    <name type="scientific">Nocardioides marmoribigeumensis</name>
    <dbReference type="NCBI Taxonomy" id="433649"/>
    <lineage>
        <taxon>Bacteria</taxon>
        <taxon>Bacillati</taxon>
        <taxon>Actinomycetota</taxon>
        <taxon>Actinomycetes</taxon>
        <taxon>Propionibacteriales</taxon>
        <taxon>Nocardioidaceae</taxon>
        <taxon>Nocardioides</taxon>
    </lineage>
</organism>
<gene>
    <name evidence="2" type="ORF">J2S63_000949</name>
</gene>
<evidence type="ECO:0000313" key="3">
    <source>
        <dbReference type="Proteomes" id="UP001183648"/>
    </source>
</evidence>
<dbReference type="EMBL" id="JAVDYG010000001">
    <property type="protein sequence ID" value="MDR7361396.1"/>
    <property type="molecule type" value="Genomic_DNA"/>
</dbReference>
<feature type="transmembrane region" description="Helical" evidence="1">
    <location>
        <begin position="220"/>
        <end position="249"/>
    </location>
</feature>
<dbReference type="RefSeq" id="WP_310299318.1">
    <property type="nucleotide sequence ID" value="NZ_BAAAPS010000007.1"/>
</dbReference>
<feature type="transmembrane region" description="Helical" evidence="1">
    <location>
        <begin position="44"/>
        <end position="65"/>
    </location>
</feature>
<feature type="transmembrane region" description="Helical" evidence="1">
    <location>
        <begin position="71"/>
        <end position="92"/>
    </location>
</feature>
<feature type="transmembrane region" description="Helical" evidence="1">
    <location>
        <begin position="278"/>
        <end position="298"/>
    </location>
</feature>
<proteinExistence type="predicted"/>
<accession>A0ABU2BRZ3</accession>
<reference evidence="2 3" key="1">
    <citation type="submission" date="2023-07" db="EMBL/GenBank/DDBJ databases">
        <title>Sequencing the genomes of 1000 actinobacteria strains.</title>
        <authorList>
            <person name="Klenk H.-P."/>
        </authorList>
    </citation>
    <scope>NUCLEOTIDE SEQUENCE [LARGE SCALE GENOMIC DNA]</scope>
    <source>
        <strain evidence="2 3">DSM 19426</strain>
    </source>
</reference>
<evidence type="ECO:0000256" key="1">
    <source>
        <dbReference type="SAM" id="Phobius"/>
    </source>
</evidence>
<comment type="caution">
    <text evidence="2">The sequence shown here is derived from an EMBL/GenBank/DDBJ whole genome shotgun (WGS) entry which is preliminary data.</text>
</comment>
<feature type="transmembrane region" description="Helical" evidence="1">
    <location>
        <begin position="146"/>
        <end position="164"/>
    </location>
</feature>
<dbReference type="Proteomes" id="UP001183648">
    <property type="component" value="Unassembled WGS sequence"/>
</dbReference>
<sequence>MTLRRPRSEDPIVETETWFLRHGMPYFVPAERAQVRAALAPRRFVPLAAIAVLVGLAVGGLLAWLSGDPAVAPAFLLTLGIGGFVIYGLTALRARPILTYALSQTGGSLRRLLPMATRALPLLLVFMTFLFINAEVWMMSAYLDGASLWVTVLLFLLLGLLFFVTRLPEEIERADDDLDDERVVLVCRGTPMEGEAARLARRTGVLAQESHVIRYERVNLTLVLVITQMVQTLLLALSVFLFFLVFGALTMQEEIVKAWVVDAGVHNLEWLPNVSVELLQVSVFLSAFAGLYFTVFAVTDETYRNEFFTGVVAELERAIAVRAAYVASYRDRGRAVDAEVDDQATRRLPLE</sequence>
<keyword evidence="1" id="KW-0812">Transmembrane</keyword>
<keyword evidence="3" id="KW-1185">Reference proteome</keyword>
<evidence type="ECO:0008006" key="4">
    <source>
        <dbReference type="Google" id="ProtNLM"/>
    </source>
</evidence>